<dbReference type="PANTHER" id="PTHR43762">
    <property type="entry name" value="L-GULONOLACTONE OXIDASE"/>
    <property type="match status" value="1"/>
</dbReference>
<name>A0A069E6K0_9PROT</name>
<evidence type="ECO:0000256" key="1">
    <source>
        <dbReference type="ARBA" id="ARBA00022827"/>
    </source>
</evidence>
<dbReference type="GO" id="GO:0071949">
    <property type="term" value="F:FAD binding"/>
    <property type="evidence" value="ECO:0007669"/>
    <property type="project" value="InterPro"/>
</dbReference>
<dbReference type="InterPro" id="IPR036318">
    <property type="entry name" value="FAD-bd_PCMH-like_sf"/>
</dbReference>
<dbReference type="EMBL" id="ARYH01000001">
    <property type="protein sequence ID" value="KCZ85693.1"/>
    <property type="molecule type" value="Genomic_DNA"/>
</dbReference>
<comment type="caution">
    <text evidence="3">The sequence shown here is derived from an EMBL/GenBank/DDBJ whole genome shotgun (WGS) entry which is preliminary data.</text>
</comment>
<dbReference type="RefSeq" id="WP_035570488.1">
    <property type="nucleotide sequence ID" value="NZ_ARYH01000001.1"/>
</dbReference>
<dbReference type="Pfam" id="PF01565">
    <property type="entry name" value="FAD_binding_4"/>
    <property type="match status" value="1"/>
</dbReference>
<keyword evidence="1" id="KW-0285">Flavoprotein</keyword>
<dbReference type="Proteomes" id="UP000027446">
    <property type="component" value="Unassembled WGS sequence"/>
</dbReference>
<evidence type="ECO:0000313" key="3">
    <source>
        <dbReference type="EMBL" id="KCZ85693.1"/>
    </source>
</evidence>
<sequence>MVKPVLSWGRAQRYDQTVVSLGRFETAFDGNRPLDGPVTFRGMGRSYGDVALNENGTLVQATGPDSVIAFDRETGILRARSGLTLADLHRITIPAGWIVAVTPGTKFVTLGGAVANDVHGKNHHTAGSFGAHVTALMLVRSNGERLLCSPSENADMFALTISGLGLTGYIEWVELQLKRITSSNLHVENRPYADLDEFFSLSEESADWPYTVAWLDCFSPEAALGRGVFSRARYVEHGPLNVKPADKAIKWPLEMPSFLLNRMSISAFNWLYRHRPAATFKGQQDYDPFFYPLDGILDWNKLYGHKGFFQHQSIIPMENGKAGVRELLEAIRREGQGSFLAVLKVHGKELSPGRNTFPYEGVSLALDFANRGRKTVDFLHRLDAIVLAHGGRMYPAKDALMTGETYRKTYPNWEALENARDPMISSSFWRRVTN</sequence>
<dbReference type="InterPro" id="IPR006094">
    <property type="entry name" value="Oxid_FAD_bind_N"/>
</dbReference>
<dbReference type="OrthoDB" id="143770at2"/>
<dbReference type="Gene3D" id="3.30.465.10">
    <property type="match status" value="1"/>
</dbReference>
<keyword evidence="1" id="KW-0274">FAD</keyword>
<dbReference type="InterPro" id="IPR016166">
    <property type="entry name" value="FAD-bd_PCMH"/>
</dbReference>
<dbReference type="InterPro" id="IPR016169">
    <property type="entry name" value="FAD-bd_PCMH_sub2"/>
</dbReference>
<dbReference type="STRING" id="1280949.HAD_08410"/>
<accession>A0A069E6K0</accession>
<dbReference type="PROSITE" id="PS51387">
    <property type="entry name" value="FAD_PCMH"/>
    <property type="match status" value="1"/>
</dbReference>
<feature type="domain" description="FAD-binding PCMH-type" evidence="2">
    <location>
        <begin position="7"/>
        <end position="180"/>
    </location>
</feature>
<organism evidence="3 4">
    <name type="scientific">Hyphomonas adhaerens MHS-3</name>
    <dbReference type="NCBI Taxonomy" id="1280949"/>
    <lineage>
        <taxon>Bacteria</taxon>
        <taxon>Pseudomonadati</taxon>
        <taxon>Pseudomonadota</taxon>
        <taxon>Alphaproteobacteria</taxon>
        <taxon>Hyphomonadales</taxon>
        <taxon>Hyphomonadaceae</taxon>
        <taxon>Hyphomonas</taxon>
    </lineage>
</organism>
<protein>
    <submittedName>
        <fullName evidence="3">Oxidoreductase, FAD-binding protein</fullName>
    </submittedName>
</protein>
<dbReference type="PANTHER" id="PTHR43762:SF1">
    <property type="entry name" value="D-ARABINONO-1,4-LACTONE OXIDASE"/>
    <property type="match status" value="1"/>
</dbReference>
<evidence type="ECO:0000259" key="2">
    <source>
        <dbReference type="PROSITE" id="PS51387"/>
    </source>
</evidence>
<dbReference type="AlphaFoldDB" id="A0A069E6K0"/>
<keyword evidence="4" id="KW-1185">Reference proteome</keyword>
<evidence type="ECO:0000313" key="4">
    <source>
        <dbReference type="Proteomes" id="UP000027446"/>
    </source>
</evidence>
<dbReference type="InterPro" id="IPR010031">
    <property type="entry name" value="FAD_lactone_oxidase-like"/>
</dbReference>
<dbReference type="GO" id="GO:0016899">
    <property type="term" value="F:oxidoreductase activity, acting on the CH-OH group of donors, oxygen as acceptor"/>
    <property type="evidence" value="ECO:0007669"/>
    <property type="project" value="InterPro"/>
</dbReference>
<proteinExistence type="predicted"/>
<reference evidence="3 4" key="1">
    <citation type="journal article" date="2014" name="Antonie Van Leeuwenhoek">
        <title>Hyphomonas beringensis sp. nov. and Hyphomonas chukchiensis sp. nov., isolated from surface seawater of the Bering Sea and Chukchi Sea.</title>
        <authorList>
            <person name="Li C."/>
            <person name="Lai Q."/>
            <person name="Li G."/>
            <person name="Dong C."/>
            <person name="Wang J."/>
            <person name="Liao Y."/>
            <person name="Shao Z."/>
        </authorList>
    </citation>
    <scope>NUCLEOTIDE SEQUENCE [LARGE SCALE GENOMIC DNA]</scope>
    <source>
        <strain evidence="3 4">MHS-3</strain>
    </source>
</reference>
<dbReference type="SUPFAM" id="SSF56176">
    <property type="entry name" value="FAD-binding/transporter-associated domain-like"/>
    <property type="match status" value="1"/>
</dbReference>
<dbReference type="PATRIC" id="fig|1280949.3.peg.1715"/>
<gene>
    <name evidence="3" type="ORF">HAD_08410</name>
</gene>
<dbReference type="eggNOG" id="COG0277">
    <property type="taxonomic scope" value="Bacteria"/>
</dbReference>